<evidence type="ECO:0000256" key="5">
    <source>
        <dbReference type="ARBA" id="ARBA00023136"/>
    </source>
</evidence>
<evidence type="ECO:0000256" key="1">
    <source>
        <dbReference type="ARBA" id="ARBA00004141"/>
    </source>
</evidence>
<proteinExistence type="inferred from homology"/>
<evidence type="ECO:0000256" key="6">
    <source>
        <dbReference type="ARBA" id="ARBA00044504"/>
    </source>
</evidence>
<evidence type="ECO:0000256" key="2">
    <source>
        <dbReference type="ARBA" id="ARBA00005982"/>
    </source>
</evidence>
<dbReference type="Gene3D" id="1.20.1250.20">
    <property type="entry name" value="MFS general substrate transporter like domains"/>
    <property type="match status" value="1"/>
</dbReference>
<sequence>MKEARISNEIMEKKEDGSSEPKHRGVKTIKFIIGNETIERLGTLGTSTNLLLYLTSVFNLSNFTAQNVINIFNGTCNFATLIGAFLSDTYFGRYKTVGVASFSTFMGLFALTLTAAITRLHPPKCESHDGSHCDGPTAGQLTFLITCFGFLAVGAGGIRPCNMTFGADQFDPNTDSGRKGLNSFFNWYYFSIVFAMMVSLTVIVYVQTNVSWAIGLAIPSLLMLCACILFFSGSKLYVKTIPDHSPIKTMAQVIVSAIKKRRLMLPEEPQISMHNHIPPNSTYSRLPYTNQLRFFNKAAIISRDDEINSDGSASNPWRLCTIQEVEGVKCVIKVIPVWFACAIYFIIQIQMSTYGIFQAVQSDRRVIPSRKLQIPGATYFAFAMLALTIWIPIYDQIILPKARKITKTEDGISMLQRLGFGFFLAIITMVIAALVENKRRYIAITQPTLGFEPTKGGISAMSSYWLVPQYALAGISEGFSIIGQIEFYYKQFPEHMRSFGGAFLYCGFALSGYLNSVIVSTAHRITKNAKSGNWVAEDLNKGRLDYLYYLIAILQFLNFVYFVVIAKWYKYKVVETKTQEEKADEVNQSDHTV</sequence>
<comment type="subcellular location">
    <subcellularLocation>
        <location evidence="1">Membrane</location>
        <topology evidence="1">Multi-pass membrane protein</topology>
    </subcellularLocation>
</comment>
<feature type="transmembrane region" description="Helical" evidence="8">
    <location>
        <begin position="138"/>
        <end position="158"/>
    </location>
</feature>
<dbReference type="PANTHER" id="PTHR11654">
    <property type="entry name" value="OLIGOPEPTIDE TRANSPORTER-RELATED"/>
    <property type="match status" value="1"/>
</dbReference>
<dbReference type="InterPro" id="IPR036259">
    <property type="entry name" value="MFS_trans_sf"/>
</dbReference>
<feature type="transmembrane region" description="Helical" evidence="8">
    <location>
        <begin position="187"/>
        <end position="206"/>
    </location>
</feature>
<dbReference type="EMBL" id="BAABME010001648">
    <property type="protein sequence ID" value="GAA0150748.1"/>
    <property type="molecule type" value="Genomic_DNA"/>
</dbReference>
<feature type="region of interest" description="Disordered" evidence="7">
    <location>
        <begin position="1"/>
        <end position="22"/>
    </location>
</feature>
<reference evidence="9 10" key="1">
    <citation type="submission" date="2024-01" db="EMBL/GenBank/DDBJ databases">
        <title>The complete chloroplast genome sequence of Lithospermum erythrorhizon: insights into the phylogenetic relationship among Boraginaceae species and the maternal lineages of purple gromwells.</title>
        <authorList>
            <person name="Okada T."/>
            <person name="Watanabe K."/>
        </authorList>
    </citation>
    <scope>NUCLEOTIDE SEQUENCE [LARGE SCALE GENOMIC DNA]</scope>
</reference>
<dbReference type="AlphaFoldDB" id="A0AAV3PI00"/>
<dbReference type="InterPro" id="IPR000109">
    <property type="entry name" value="POT_fam"/>
</dbReference>
<comment type="caution">
    <text evidence="9">The sequence shown here is derived from an EMBL/GenBank/DDBJ whole genome shotgun (WGS) entry which is preliminary data.</text>
</comment>
<evidence type="ECO:0000256" key="4">
    <source>
        <dbReference type="ARBA" id="ARBA00022989"/>
    </source>
</evidence>
<organism evidence="9 10">
    <name type="scientific">Lithospermum erythrorhizon</name>
    <name type="common">Purple gromwell</name>
    <name type="synonym">Lithospermum officinale var. erythrorhizon</name>
    <dbReference type="NCBI Taxonomy" id="34254"/>
    <lineage>
        <taxon>Eukaryota</taxon>
        <taxon>Viridiplantae</taxon>
        <taxon>Streptophyta</taxon>
        <taxon>Embryophyta</taxon>
        <taxon>Tracheophyta</taxon>
        <taxon>Spermatophyta</taxon>
        <taxon>Magnoliopsida</taxon>
        <taxon>eudicotyledons</taxon>
        <taxon>Gunneridae</taxon>
        <taxon>Pentapetalae</taxon>
        <taxon>asterids</taxon>
        <taxon>lamiids</taxon>
        <taxon>Boraginales</taxon>
        <taxon>Boraginaceae</taxon>
        <taxon>Boraginoideae</taxon>
        <taxon>Lithospermeae</taxon>
        <taxon>Lithospermum</taxon>
    </lineage>
</organism>
<evidence type="ECO:0000313" key="9">
    <source>
        <dbReference type="EMBL" id="GAA0150748.1"/>
    </source>
</evidence>
<dbReference type="GO" id="GO:0016020">
    <property type="term" value="C:membrane"/>
    <property type="evidence" value="ECO:0007669"/>
    <property type="project" value="UniProtKB-SubCell"/>
</dbReference>
<comment type="similarity">
    <text evidence="6">Belongs to the major facilitator superfamily. Phosphate:H(+) symporter (TC 2.A.1.9) family.</text>
</comment>
<dbReference type="Proteomes" id="UP001454036">
    <property type="component" value="Unassembled WGS sequence"/>
</dbReference>
<feature type="transmembrane region" description="Helical" evidence="8">
    <location>
        <begin position="501"/>
        <end position="526"/>
    </location>
</feature>
<keyword evidence="3 8" id="KW-0812">Transmembrane</keyword>
<evidence type="ECO:0000256" key="8">
    <source>
        <dbReference type="SAM" id="Phobius"/>
    </source>
</evidence>
<feature type="transmembrane region" description="Helical" evidence="8">
    <location>
        <begin position="415"/>
        <end position="435"/>
    </location>
</feature>
<feature type="transmembrane region" description="Helical" evidence="8">
    <location>
        <begin position="337"/>
        <end position="357"/>
    </location>
</feature>
<evidence type="ECO:0000256" key="7">
    <source>
        <dbReference type="SAM" id="MobiDB-lite"/>
    </source>
</evidence>
<keyword evidence="5 8" id="KW-0472">Membrane</keyword>
<accession>A0AAV3PI00</accession>
<feature type="transmembrane region" description="Helical" evidence="8">
    <location>
        <begin position="212"/>
        <end position="231"/>
    </location>
</feature>
<feature type="transmembrane region" description="Helical" evidence="8">
    <location>
        <begin position="546"/>
        <end position="569"/>
    </location>
</feature>
<dbReference type="Pfam" id="PF00854">
    <property type="entry name" value="PTR2"/>
    <property type="match status" value="1"/>
</dbReference>
<dbReference type="GO" id="GO:0022857">
    <property type="term" value="F:transmembrane transporter activity"/>
    <property type="evidence" value="ECO:0007669"/>
    <property type="project" value="InterPro"/>
</dbReference>
<feature type="transmembrane region" description="Helical" evidence="8">
    <location>
        <begin position="97"/>
        <end position="118"/>
    </location>
</feature>
<feature type="transmembrane region" description="Helical" evidence="8">
    <location>
        <begin position="377"/>
        <end position="394"/>
    </location>
</feature>
<protein>
    <submittedName>
        <fullName evidence="9">Transporter</fullName>
    </submittedName>
</protein>
<evidence type="ECO:0000313" key="10">
    <source>
        <dbReference type="Proteomes" id="UP001454036"/>
    </source>
</evidence>
<keyword evidence="10" id="KW-1185">Reference proteome</keyword>
<name>A0AAV3PI00_LITER</name>
<evidence type="ECO:0000256" key="3">
    <source>
        <dbReference type="ARBA" id="ARBA00022692"/>
    </source>
</evidence>
<dbReference type="CDD" id="cd17416">
    <property type="entry name" value="MFS_NPF1_2"/>
    <property type="match status" value="1"/>
</dbReference>
<comment type="similarity">
    <text evidence="2">Belongs to the major facilitator superfamily. Proton-dependent oligopeptide transporter (POT/PTR) (TC 2.A.17) family.</text>
</comment>
<dbReference type="SUPFAM" id="SSF103473">
    <property type="entry name" value="MFS general substrate transporter"/>
    <property type="match status" value="1"/>
</dbReference>
<gene>
    <name evidence="9" type="ORF">LIER_09616</name>
</gene>
<keyword evidence="4 8" id="KW-1133">Transmembrane helix</keyword>
<feature type="transmembrane region" description="Helical" evidence="8">
    <location>
        <begin position="470"/>
        <end position="489"/>
    </location>
</feature>